<dbReference type="Proteomes" id="UP000230750">
    <property type="component" value="Unassembled WGS sequence"/>
</dbReference>
<organism evidence="2 3">
    <name type="scientific">Stichopus japonicus</name>
    <name type="common">Sea cucumber</name>
    <dbReference type="NCBI Taxonomy" id="307972"/>
    <lineage>
        <taxon>Eukaryota</taxon>
        <taxon>Metazoa</taxon>
        <taxon>Echinodermata</taxon>
        <taxon>Eleutherozoa</taxon>
        <taxon>Echinozoa</taxon>
        <taxon>Holothuroidea</taxon>
        <taxon>Aspidochirotacea</taxon>
        <taxon>Aspidochirotida</taxon>
        <taxon>Stichopodidae</taxon>
        <taxon>Apostichopus</taxon>
    </lineage>
</organism>
<dbReference type="GO" id="GO:0034451">
    <property type="term" value="C:centriolar satellite"/>
    <property type="evidence" value="ECO:0007669"/>
    <property type="project" value="TreeGrafter"/>
</dbReference>
<evidence type="ECO:0000313" key="2">
    <source>
        <dbReference type="EMBL" id="PIK59674.1"/>
    </source>
</evidence>
<evidence type="ECO:0000256" key="1">
    <source>
        <dbReference type="SAM" id="Coils"/>
    </source>
</evidence>
<gene>
    <name evidence="2" type="ORF">BSL78_03405</name>
</gene>
<name>A0A2G8LHE6_STIJA</name>
<dbReference type="STRING" id="307972.A0A2G8LHE6"/>
<keyword evidence="1" id="KW-0175">Coiled coil</keyword>
<feature type="coiled-coil region" evidence="1">
    <location>
        <begin position="21"/>
        <end position="84"/>
    </location>
</feature>
<keyword evidence="3" id="KW-1185">Reference proteome</keyword>
<dbReference type="GO" id="GO:0005814">
    <property type="term" value="C:centriole"/>
    <property type="evidence" value="ECO:0007669"/>
    <property type="project" value="TreeGrafter"/>
</dbReference>
<dbReference type="GO" id="GO:0005876">
    <property type="term" value="C:spindle microtubule"/>
    <property type="evidence" value="ECO:0007669"/>
    <property type="project" value="TreeGrafter"/>
</dbReference>
<dbReference type="PANTHER" id="PTHR46725">
    <property type="entry name" value="COILED-COIL DOMAIN-CONTAINING PROTEIN 57"/>
    <property type="match status" value="1"/>
</dbReference>
<dbReference type="GO" id="GO:0007099">
    <property type="term" value="P:centriole replication"/>
    <property type="evidence" value="ECO:0007669"/>
    <property type="project" value="TreeGrafter"/>
</dbReference>
<evidence type="ECO:0000313" key="3">
    <source>
        <dbReference type="Proteomes" id="UP000230750"/>
    </source>
</evidence>
<dbReference type="InterPro" id="IPR042481">
    <property type="entry name" value="CCDC57"/>
</dbReference>
<accession>A0A2G8LHE6</accession>
<dbReference type="GO" id="GO:0007020">
    <property type="term" value="P:microtubule nucleation"/>
    <property type="evidence" value="ECO:0007669"/>
    <property type="project" value="TreeGrafter"/>
</dbReference>
<dbReference type="OrthoDB" id="568502at2759"/>
<dbReference type="AlphaFoldDB" id="A0A2G8LHE6"/>
<dbReference type="PANTHER" id="PTHR46725:SF1">
    <property type="entry name" value="COILED-COIL DOMAIN-CONTAINING PROTEIN 57"/>
    <property type="match status" value="1"/>
</dbReference>
<dbReference type="GO" id="GO:0060271">
    <property type="term" value="P:cilium assembly"/>
    <property type="evidence" value="ECO:0007669"/>
    <property type="project" value="TreeGrafter"/>
</dbReference>
<protein>
    <submittedName>
        <fullName evidence="2">Putative coiled-coil domain-containing protein</fullName>
    </submittedName>
</protein>
<reference evidence="2 3" key="1">
    <citation type="journal article" date="2017" name="PLoS Biol.">
        <title>The sea cucumber genome provides insights into morphological evolution and visceral regeneration.</title>
        <authorList>
            <person name="Zhang X."/>
            <person name="Sun L."/>
            <person name="Yuan J."/>
            <person name="Sun Y."/>
            <person name="Gao Y."/>
            <person name="Zhang L."/>
            <person name="Li S."/>
            <person name="Dai H."/>
            <person name="Hamel J.F."/>
            <person name="Liu C."/>
            <person name="Yu Y."/>
            <person name="Liu S."/>
            <person name="Lin W."/>
            <person name="Guo K."/>
            <person name="Jin S."/>
            <person name="Xu P."/>
            <person name="Storey K.B."/>
            <person name="Huan P."/>
            <person name="Zhang T."/>
            <person name="Zhou Y."/>
            <person name="Zhang J."/>
            <person name="Lin C."/>
            <person name="Li X."/>
            <person name="Xing L."/>
            <person name="Huo D."/>
            <person name="Sun M."/>
            <person name="Wang L."/>
            <person name="Mercier A."/>
            <person name="Li F."/>
            <person name="Yang H."/>
            <person name="Xiang J."/>
        </authorList>
    </citation>
    <scope>NUCLEOTIDE SEQUENCE [LARGE SCALE GENOMIC DNA]</scope>
    <source>
        <strain evidence="2">Shaxun</strain>
        <tissue evidence="2">Muscle</tissue>
    </source>
</reference>
<sequence>MERDQELERYDAVIGKIKASLQSKDAEISDLKIQIDDLRKALKGDEETQAELQRHYHQKIREKNVELEQYKRQLEDELDVQRRELSSGFDEAMKRREKEYRTKIEELSASALSYEMKAKFLSKEVDLVRSSAGKTNQELVNCNGIMKKLEKQLKEKEWELQDTIGTKDARIADLEQHIHENDLKLQRALEEFKRKHSELDRYAREKENALSTAKECHVERERHQEAEIRELRAHLEQKELEWRKNDWNHQDELKERDGKIEK</sequence>
<comment type="caution">
    <text evidence="2">The sequence shown here is derived from an EMBL/GenBank/DDBJ whole genome shotgun (WGS) entry which is preliminary data.</text>
</comment>
<dbReference type="GO" id="GO:0045931">
    <property type="term" value="P:positive regulation of mitotic cell cycle"/>
    <property type="evidence" value="ECO:0007669"/>
    <property type="project" value="TreeGrafter"/>
</dbReference>
<feature type="coiled-coil region" evidence="1">
    <location>
        <begin position="139"/>
        <end position="241"/>
    </location>
</feature>
<proteinExistence type="predicted"/>
<dbReference type="EMBL" id="MRZV01000076">
    <property type="protein sequence ID" value="PIK59674.1"/>
    <property type="molecule type" value="Genomic_DNA"/>
</dbReference>